<dbReference type="PANTHER" id="PTHR16166">
    <property type="entry name" value="VACUOLAR PROTEIN SORTING-ASSOCIATED PROTEIN VPS13"/>
    <property type="match status" value="1"/>
</dbReference>
<dbReference type="InterPro" id="IPR026854">
    <property type="entry name" value="VPS13_N"/>
</dbReference>
<evidence type="ECO:0000259" key="7">
    <source>
        <dbReference type="Pfam" id="PF25036"/>
    </source>
</evidence>
<evidence type="ECO:0000313" key="10">
    <source>
        <dbReference type="Proteomes" id="UP000838412"/>
    </source>
</evidence>
<protein>
    <submittedName>
        <fullName evidence="9">VPS13A protein</fullName>
    </submittedName>
</protein>
<feature type="domain" description="VPS13-like middle region" evidence="6">
    <location>
        <begin position="1149"/>
        <end position="1956"/>
    </location>
</feature>
<accession>A0A8K0ADX9</accession>
<dbReference type="InterPro" id="IPR026847">
    <property type="entry name" value="VPS13"/>
</dbReference>
<keyword evidence="3" id="KW-0445">Lipid transport</keyword>
<sequence>MVLESLVAGLLNTYLGKYIEDLDTTNLGISLFGGDVELTDLQLRPEALYELELPLEVKAGYVEKLSVNIPWTSLYTSPVKASLEGVYIVAGPVTDRKYDAKREKRLLDAVKRKKLQELDTPQNSPTQPDDEEEKRKEQTFTEKLTATILNNLQLTIMKIHIRYEDRVSNPSSPFALGVTLRSFSGQSVNSSWEPFLVDSRATQMFKLIKLEDLAVYWNTGCKKLVCDYLTTDLWKDLMEECLDTCRIMKQDLDFVVRPISAVTKIAFDKSQMIDLDRPRLWTDLAVQEIMVSLSRQQFKSIVCLVESFKLMAVNRLYRKYHPNLHVKGNAKAWWHYAYNATVHEHIRPYSWENIKAYRLKFKRYLVLYKEKLEETEDVAAISGVLEELESDLNLTSILVARQQAKLQFVKKEEVKPKKTKPTGGGGWFWGWFSESVEEEEVEERESDFLSKLTEEEKKNLYEGIGYSEDDILPDKPKEYVENRFNFSLKSCCFKLRNHGMDLVNSKLEEVFAMFEQRPSAEAFRFSLSTENLMAEGVKQDDNSATIIVKPDIVYKAEAPSDKEQKHVHFDDLKEDLIRYLREASVVKTWKPKDLGPDEKLFSAEVEMNPLYTTADSAIRVAVQPVKILYDAVTVAETVYFFSMSSSSFEELKNAANRQLAKLAKVGRLSVQHAIEKHKTLNVNINLKAPYIIIPEGGSFSSDSRLLMADLGSLQINSDLQPDDVVLQGATMSELVQRLYDRFNIDISNIQLLFLKPGVDIEEARQEEDSPHHILPKMGLQLSLYNSINPQYRAQPQQKMEALLPSLKLNISETNIFALLQFLNTFPSLAESVLNVDEVDSTEVTSSAHVMDYREVVSDETVKQLRAIRRALNQGPVDEENIVKVTEESVEAVEVGAAPQPPILEASAPEKFFSASEHSDEDITIWSRSKSLREPNIDDTTSESNLVNSLVKLTVREVVISVSKAKDGVEEPYLMLRLDGMCTEMAMTTYGLSVQAGLTELQLVDKLHRGKKGQYTHLLSSVSNKKLINMLYKKVDPSCPEFRSRFGSTEQSVEVEFSTLTIVMHKESFLDLKDFSNKFLSSLSPGTEDREKEPKIKTEEEEELSTKKKTATFAEEETEPAKEDSSTVLLPANVVRMNVAARLGNLGILLCDNYHTLAQINIKGLESNIIQMRTKTIVRARLEDLLVQDSAQSTLYPRILCIEDEDVFSIKFVAYNQAAEATPSLGVLDYHCKLRLGRLQLVYLPKFVNNVTDFFSPFSAPAVATQAVDTAQTLLQQQAEEMGTTLGVVTPSVDDTVKDVEDRGHRVGLHIDIQAPVVILPETSNSPDALLARLGDLSIRNSFVQEEKVPVDKIVVNLSSMQVSRAKFGDQQTLSAQRLLLEPVGLHVEVCRLLRVGNSSLPQISISGKLENFKIHLGQPDLKTIFAILSGEEESEGIVEVDTPEQQQEEVDPESINDNPQQSGNQEVQPETAQSPIIRTKLTLKFDMDGMDLILYKTNNAESIFYSLDQDGFSHFQLHGISADVETRDDNTIEACFFLQMVMLDDIRPKSPLAVKKMIYHYNKQGASNDTIEQMQSENDSAADKENGNIPPVVLTTLDVVDAASALKLHKPLVKMTYKQDKDSQDIDLTLEGLRINLCIPYLLAVAEFFAVSNASQEGDSGEGANPADGRTESPPPVASPPPTPTTQTAQPGRTFKAVGRLSKPEIVLFAYPSSKESRILVLRTEIDFNYEKNSLQDSFSAAVNQLEVFSSLYSSLILPEGSCSVLRPCNIKFERTVSPSDNKETLSAEFGDINVHISPTVLHIVMAVLRSWNSDQVLADADEPMKKEPLTDLWSPKAVLPSKFRRKRKTETGHGGATVKNKTPPQTFVIDMDNILFVLELEVGETYMPSLCVKSGVEAIMSDWSSQMRMKADVHLEATFHNEKLGVWEPLIEPIMEKNGTYRPWDICFKMVNAPSRHLCPTMYDCEDFGNMKPVDTVVRTAMYRDDSDESETSPDDTDSFGDRASLLARRQRSFNRDQVDSGRGVAKPVKHVSMETGPAHKSDADGGDDDEEEGFWDTIENALLFSSSSESEGEDDDGKALIPKFAPPVSDSDSGEEADNESVTSKSIDEVDAPTRDEEEEKMATYLVLDSADLLQITLTPEAIGAIKDIAEAFSAGPSKPFKTGKPEFPSVEIENKLGFHLTVHVHPDLQIEEVKSETITILHEERKSPEGEEEEEDTVDCFKNPFKARDPPQATPPDPTMESLGFLATPGDRQQLPFGPPQPHVLKPSHSSSKLASAFANVGNLALLSGAFVYNVGLQKNQPVKTKDHIKLEVPGFDPLQISCRRAGSFIHQLTPSKKKAYSVVCDVEINHGRRRITLRSPLQVSNQLQVSMVMTCDLSLLPDGEEGCYETDDNKRALLGNVSPGQTCPVPLFAAYQAALEIRPEGTDYVGPEESLKWQDVASNKGVQTVACQPEEAGAAIFFYNVTWEASPVRRLVQRNVNVNAAPYGTLCLHSPVVLHNYLPYEVSYTIGDRPEVPLSAGVSVPSCSLDMEKNHRVDIHLRGYQGLDWSGKFYISLDMDEYEMVVMETTSLKGEKKQMALGVHTTVGGSRDVFLYAPYWLVNKTALPVEFRGAGSSTVYKGNTTNDPALFSFHRHRRKKMGSLACACVEKAEKRIHPAKMRMFRSKWSSAIPLDTVGHAGVVTCRDKDSGKVYQVWLEIQLSKLKLTKMVTLLPFFMVVNKTAAEVTFTEEGQEDEYWTVIQPEEVLPLWPHSGVLNLVVRQPGVENKGAEIPVLSQYFPIHKSHTTVLRMWNGTALTVNVAGGTESPTTITFTPFQPGDAPVRVVNCCHNAFIRFHQKGMSQVIVLTPNQSVLYTWDDPAEERTLWWNLYKRDKPSFPARINQDNAGIETVILPGSETSHGGKKNGPGRSKQKRTNIHWVSYLDGLQRVLFFTEDASLAQDVREASGEKTSLEAFLSLEGLGVSLVSSLYTEIAYLSITSTPPLWEVNSKGDSWKMLKLEVATFLEDQFRHGHPEAVIPDKVRADFQTMRMVKPTPGGLRRTYQPGLWFQYRSSDHHTGMHAKLQRLQLDNQLQTAVFPTVLYPAPLPRKVLKKMGPRPFIELALMRRQVPEQHSDTIKYCKLLLQQFSVRLDKGFLLTVADFFTTHMEEEEESAKLQSDYGKINLTLRDTVAALATSGTDKIYLEYFHFSPIKIFISFSLSGEPHLTQEQKDTITNDVVDFFLGTVGTTLTSLKDVEMKLAFFERRGVMLTQSQLIQEVQSHYTGQAIQQSYVLLLGLDVIGNPYGLVTKIGKGLGDLFYEPYQGAIEGPEQFAEGVARGVQSLLGHAVGGTAGALSSITGSVGKAFSLLSMDEDYSTRRRQRMQQQPSDMPSSLLLAGQSFIMGIVMGISGVVLQPVKGAQQEGVEGFFKGIGKGLLGLFSRPVAGVFDMVSMSFDAVRRSAEVGNIVVHRQRVPRFINPESGLTPYSAYQAVGNTLLLNIERGKYAETDMYVAHAAVNTEQDEQMLLITDQRILLVDKCYWFSGWDVEWVVPLDRIVGVPTSADGKLSFQHKEEEESTNLFTATDKEVDVKDQQVLKWLYSHLDQALDDVRGT</sequence>
<feature type="region of interest" description="Disordered" evidence="4">
    <location>
        <begin position="2012"/>
        <end position="2054"/>
    </location>
</feature>
<dbReference type="Pfam" id="PF12624">
    <property type="entry name" value="VPS13_N"/>
    <property type="match status" value="1"/>
</dbReference>
<evidence type="ECO:0000259" key="6">
    <source>
        <dbReference type="Pfam" id="PF25033"/>
    </source>
</evidence>
<feature type="region of interest" description="Disordered" evidence="4">
    <location>
        <begin position="2206"/>
        <end position="2250"/>
    </location>
</feature>
<feature type="compositionally biased region" description="Acidic residues" evidence="4">
    <location>
        <begin position="1436"/>
        <end position="1454"/>
    </location>
</feature>
<dbReference type="Pfam" id="PF25036">
    <property type="entry name" value="VPS13_VAB"/>
    <property type="match status" value="1"/>
</dbReference>
<feature type="compositionally biased region" description="Polar residues" evidence="4">
    <location>
        <begin position="1455"/>
        <end position="1473"/>
    </location>
</feature>
<dbReference type="Pfam" id="PF25033">
    <property type="entry name" value="VPS13_M"/>
    <property type="match status" value="1"/>
</dbReference>
<feature type="domain" description="Vacuolar protein sorting-associated protein 13 VPS13 adaptor binding" evidence="7">
    <location>
        <begin position="2312"/>
        <end position="2868"/>
    </location>
</feature>
<feature type="region of interest" description="Disordered" evidence="4">
    <location>
        <begin position="1436"/>
        <end position="1473"/>
    </location>
</feature>
<organism evidence="9 10">
    <name type="scientific">Branchiostoma lanceolatum</name>
    <name type="common">Common lancelet</name>
    <name type="synonym">Amphioxus lanceolatum</name>
    <dbReference type="NCBI Taxonomy" id="7740"/>
    <lineage>
        <taxon>Eukaryota</taxon>
        <taxon>Metazoa</taxon>
        <taxon>Chordata</taxon>
        <taxon>Cephalochordata</taxon>
        <taxon>Leptocardii</taxon>
        <taxon>Amphioxiformes</taxon>
        <taxon>Branchiostomatidae</taxon>
        <taxon>Branchiostoma</taxon>
    </lineage>
</organism>
<name>A0A8K0ADX9_BRALA</name>
<feature type="region of interest" description="Disordered" evidence="4">
    <location>
        <begin position="1655"/>
        <end position="1693"/>
    </location>
</feature>
<dbReference type="InterPro" id="IPR056748">
    <property type="entry name" value="VPS13-like_C"/>
</dbReference>
<feature type="compositionally biased region" description="Basic and acidic residues" evidence="4">
    <location>
        <begin position="1086"/>
        <end position="1097"/>
    </location>
</feature>
<dbReference type="Pfam" id="PF25037">
    <property type="entry name" value="VPS13_C"/>
    <property type="match status" value="1"/>
</dbReference>
<feature type="compositionally biased region" description="Basic and acidic residues" evidence="4">
    <location>
        <begin position="2108"/>
        <end position="2117"/>
    </location>
</feature>
<keyword evidence="2" id="KW-0813">Transport</keyword>
<comment type="similarity">
    <text evidence="1">Belongs to the VPS13 family.</text>
</comment>
<keyword evidence="10" id="KW-1185">Reference proteome</keyword>
<feature type="region of interest" description="Disordered" evidence="4">
    <location>
        <begin position="2899"/>
        <end position="2918"/>
    </location>
</feature>
<dbReference type="Proteomes" id="UP000838412">
    <property type="component" value="Chromosome 9"/>
</dbReference>
<gene>
    <name evidence="9" type="primary">VPS13A</name>
    <name evidence="9" type="ORF">BLAG_LOCUS25308</name>
</gene>
<feature type="domain" description="Intermembrane lipid transfer protein VPS13-like C-terminal" evidence="8">
    <location>
        <begin position="3461"/>
        <end position="3569"/>
    </location>
</feature>
<dbReference type="PANTHER" id="PTHR16166:SF146">
    <property type="entry name" value="VACUOLAR PROTEIN SORTING-ASSOCIATED PROTEIN 13A-LIKE ISOFORM X1"/>
    <property type="match status" value="1"/>
</dbReference>
<dbReference type="OrthoDB" id="428159at2759"/>
<evidence type="ECO:0000256" key="4">
    <source>
        <dbReference type="SAM" id="MobiDB-lite"/>
    </source>
</evidence>
<feature type="compositionally biased region" description="Pro residues" evidence="4">
    <location>
        <begin position="1673"/>
        <end position="1684"/>
    </location>
</feature>
<evidence type="ECO:0000256" key="3">
    <source>
        <dbReference type="ARBA" id="ARBA00023055"/>
    </source>
</evidence>
<feature type="region of interest" description="Disordered" evidence="4">
    <location>
        <begin position="116"/>
        <end position="138"/>
    </location>
</feature>
<dbReference type="InterPro" id="IPR056747">
    <property type="entry name" value="VPS13-like_M"/>
</dbReference>
<dbReference type="EMBL" id="OV696694">
    <property type="protein sequence ID" value="CAH1274202.1"/>
    <property type="molecule type" value="Genomic_DNA"/>
</dbReference>
<evidence type="ECO:0000256" key="1">
    <source>
        <dbReference type="ARBA" id="ARBA00006545"/>
    </source>
</evidence>
<reference evidence="9" key="1">
    <citation type="submission" date="2022-01" db="EMBL/GenBank/DDBJ databases">
        <authorList>
            <person name="Braso-Vives M."/>
        </authorList>
    </citation>
    <scope>NUCLEOTIDE SEQUENCE</scope>
</reference>
<evidence type="ECO:0000256" key="2">
    <source>
        <dbReference type="ARBA" id="ARBA00022448"/>
    </source>
</evidence>
<feature type="domain" description="Chorein N-terminal" evidence="5">
    <location>
        <begin position="2"/>
        <end position="906"/>
    </location>
</feature>
<dbReference type="InterPro" id="IPR009543">
    <property type="entry name" value="VPS13_VAB"/>
</dbReference>
<evidence type="ECO:0000259" key="5">
    <source>
        <dbReference type="Pfam" id="PF12624"/>
    </source>
</evidence>
<dbReference type="GO" id="GO:0045053">
    <property type="term" value="P:protein retention in Golgi apparatus"/>
    <property type="evidence" value="ECO:0007669"/>
    <property type="project" value="TreeGrafter"/>
</dbReference>
<proteinExistence type="inferred from homology"/>
<feature type="region of interest" description="Disordered" evidence="4">
    <location>
        <begin position="2068"/>
        <end position="2120"/>
    </location>
</feature>
<dbReference type="GO" id="GO:0006869">
    <property type="term" value="P:lipid transport"/>
    <property type="evidence" value="ECO:0007669"/>
    <property type="project" value="UniProtKB-KW"/>
</dbReference>
<dbReference type="GO" id="GO:0006623">
    <property type="term" value="P:protein targeting to vacuole"/>
    <property type="evidence" value="ECO:0007669"/>
    <property type="project" value="TreeGrafter"/>
</dbReference>
<evidence type="ECO:0000313" key="9">
    <source>
        <dbReference type="EMBL" id="CAH1274202.1"/>
    </source>
</evidence>
<feature type="region of interest" description="Disordered" evidence="4">
    <location>
        <begin position="1082"/>
        <end position="1124"/>
    </location>
</feature>
<evidence type="ECO:0000259" key="8">
    <source>
        <dbReference type="Pfam" id="PF25037"/>
    </source>
</evidence>